<feature type="binding site" evidence="17">
    <location>
        <position position="326"/>
    </location>
    <ligand>
        <name>(6S)-NADPHX</name>
        <dbReference type="ChEBI" id="CHEBI:64076"/>
    </ligand>
</feature>
<evidence type="ECO:0000256" key="9">
    <source>
        <dbReference type="ARBA" id="ARBA00022958"/>
    </source>
</evidence>
<comment type="function">
    <text evidence="18">Catalyzes the epimerization of the S- and R-forms of NAD(P)HX, a damaged form of NAD(P)H that is a result of enzymatic or heat-dependent hydration. This is a prerequisite for the S-specific NAD(P)H-hydrate dehydratase to allow the repair of both epimers of NAD(P)HX.</text>
</comment>
<evidence type="ECO:0000313" key="23">
    <source>
        <dbReference type="Proteomes" id="UP000270219"/>
    </source>
</evidence>
<evidence type="ECO:0000256" key="5">
    <source>
        <dbReference type="ARBA" id="ARBA00022723"/>
    </source>
</evidence>
<evidence type="ECO:0000256" key="4">
    <source>
        <dbReference type="ARBA" id="ARBA00009524"/>
    </source>
</evidence>
<dbReference type="RefSeq" id="WP_121524475.1">
    <property type="nucleotide sequence ID" value="NZ_RCHR01000006.1"/>
</dbReference>
<keyword evidence="12 17" id="KW-0456">Lyase</keyword>
<dbReference type="HAMAP" id="MF_01966">
    <property type="entry name" value="NADHX_epimerase"/>
    <property type="match status" value="1"/>
</dbReference>
<feature type="binding site" evidence="18">
    <location>
        <position position="159"/>
    </location>
    <ligand>
        <name>(6S)-NADPHX</name>
        <dbReference type="ChEBI" id="CHEBI:64076"/>
    </ligand>
</feature>
<name>A0A498D861_9BACI</name>
<dbReference type="SUPFAM" id="SSF64153">
    <property type="entry name" value="YjeF N-terminal domain-like"/>
    <property type="match status" value="1"/>
</dbReference>
<accession>A0A498D861</accession>
<feature type="binding site" evidence="18">
    <location>
        <begin position="57"/>
        <end position="61"/>
    </location>
    <ligand>
        <name>(6S)-NADPHX</name>
        <dbReference type="ChEBI" id="CHEBI:64076"/>
    </ligand>
</feature>
<comment type="catalytic activity">
    <reaction evidence="16 17 19">
        <text>(6S)-NADPHX + ADP = AMP + phosphate + NADPH + H(+)</text>
        <dbReference type="Rhea" id="RHEA:32235"/>
        <dbReference type="ChEBI" id="CHEBI:15378"/>
        <dbReference type="ChEBI" id="CHEBI:43474"/>
        <dbReference type="ChEBI" id="CHEBI:57783"/>
        <dbReference type="ChEBI" id="CHEBI:64076"/>
        <dbReference type="ChEBI" id="CHEBI:456215"/>
        <dbReference type="ChEBI" id="CHEBI:456216"/>
        <dbReference type="EC" id="4.2.1.136"/>
    </reaction>
</comment>
<organism evidence="22 23">
    <name type="scientific">Oceanobacillus piezotolerans</name>
    <dbReference type="NCBI Taxonomy" id="2448030"/>
    <lineage>
        <taxon>Bacteria</taxon>
        <taxon>Bacillati</taxon>
        <taxon>Bacillota</taxon>
        <taxon>Bacilli</taxon>
        <taxon>Bacillales</taxon>
        <taxon>Bacillaceae</taxon>
        <taxon>Oceanobacillus</taxon>
    </lineage>
</organism>
<dbReference type="GO" id="GO:0110051">
    <property type="term" value="P:metabolite repair"/>
    <property type="evidence" value="ECO:0007669"/>
    <property type="project" value="TreeGrafter"/>
</dbReference>
<keyword evidence="7 17" id="KW-0067">ATP-binding</keyword>
<keyword evidence="5 18" id="KW-0479">Metal-binding</keyword>
<dbReference type="AlphaFoldDB" id="A0A498D861"/>
<dbReference type="Proteomes" id="UP000270219">
    <property type="component" value="Unassembled WGS sequence"/>
</dbReference>
<dbReference type="OrthoDB" id="9806925at2"/>
<evidence type="ECO:0000256" key="15">
    <source>
        <dbReference type="ARBA" id="ARBA00048238"/>
    </source>
</evidence>
<sequence length="505" mass="55472">MYIATAKEMYDIDRYTMQEIGLDGKLLMENAGRAISEEIVKIIKENDRIIVFVGSGNNGGDGFVIARTLLEANYQVKVMQVVPNGKIAGDALYHKEIYLKCGGEAAVLEDDLNMMHSLRNTDVIIDAMLGIGVRGELREPIACCAKWINRSGAKVISVDIPSGLPAEESDESFTAIKADYTYLVGTAKLSAFLEKTAPYYGTWKVVSIGFPRWVIEAYSKRKVWLDHDFQSTMPRREPYSHKGNHGRGLIVGGSTRMPGSISMSVKAALKAGAGLVTAGTSKEIFHTIVSYCPEAMCVPLPEKDGYLTHSHTLKLDKYNCVAVGIGLGRHNDTTELVKSLIKSAPCPIIIDADGLYHLKNNLSNLKERTYPTIITPHPGEMAMLLDVTIPEILQFPFHYSSVFAKAHNVFVILKGKHTIITAPDGRQYINNTGNQGLAKGGSGDVLTGIVLSMVMQKQELFQALCNACYLHGKAADLMIRDTHSYYDLLATDVIDGIPKVYRTFS</sequence>
<comment type="subunit">
    <text evidence="17">Homotetramer.</text>
</comment>
<dbReference type="PANTHER" id="PTHR12592">
    <property type="entry name" value="ATP-DEPENDENT (S)-NAD(P)H-HYDRATE DEHYDRATASE FAMILY MEMBER"/>
    <property type="match status" value="1"/>
</dbReference>
<feature type="domain" description="YjeF C-terminal" evidence="20">
    <location>
        <begin position="225"/>
        <end position="504"/>
    </location>
</feature>
<evidence type="ECO:0000256" key="12">
    <source>
        <dbReference type="ARBA" id="ARBA00023239"/>
    </source>
</evidence>
<evidence type="ECO:0000256" key="10">
    <source>
        <dbReference type="ARBA" id="ARBA00023027"/>
    </source>
</evidence>
<comment type="similarity">
    <text evidence="4 19">In the C-terminal section; belongs to the NnrD/CARKD family.</text>
</comment>
<feature type="binding site" evidence="18">
    <location>
        <position position="126"/>
    </location>
    <ligand>
        <name>K(+)</name>
        <dbReference type="ChEBI" id="CHEBI:29103"/>
    </ligand>
</feature>
<dbReference type="InterPro" id="IPR036652">
    <property type="entry name" value="YjeF_N_dom_sf"/>
</dbReference>
<evidence type="ECO:0000256" key="17">
    <source>
        <dbReference type="HAMAP-Rule" id="MF_01965"/>
    </source>
</evidence>
<dbReference type="PROSITE" id="PS51383">
    <property type="entry name" value="YJEF_C_3"/>
    <property type="match status" value="1"/>
</dbReference>
<comment type="caution">
    <text evidence="17">Lacks conserved residue(s) required for the propagation of feature annotation.</text>
</comment>
<feature type="binding site" evidence="18">
    <location>
        <position position="58"/>
    </location>
    <ligand>
        <name>K(+)</name>
        <dbReference type="ChEBI" id="CHEBI:29103"/>
    </ligand>
</feature>
<proteinExistence type="inferred from homology"/>
<keyword evidence="11 18" id="KW-0413">Isomerase</keyword>
<dbReference type="NCBIfam" id="TIGR00197">
    <property type="entry name" value="yjeF_nterm"/>
    <property type="match status" value="1"/>
</dbReference>
<dbReference type="InterPro" id="IPR017953">
    <property type="entry name" value="Carbohydrate_kinase_pred_CS"/>
</dbReference>
<evidence type="ECO:0000313" key="22">
    <source>
        <dbReference type="EMBL" id="RLL42137.1"/>
    </source>
</evidence>
<comment type="function">
    <text evidence="14 19">Bifunctional enzyme that catalyzes the epimerization of the S- and R-forms of NAD(P)HX and the dehydration of the S-form of NAD(P)HX at the expense of ADP, which is converted to AMP. This allows the repair of both epimers of NAD(P)HX, a damaged form of NAD(P)H that is a result of enzymatic or heat-dependent hydration.</text>
</comment>
<comment type="catalytic activity">
    <reaction evidence="15 17 19">
        <text>(6S)-NADHX + ADP = AMP + phosphate + NADH + H(+)</text>
        <dbReference type="Rhea" id="RHEA:32223"/>
        <dbReference type="ChEBI" id="CHEBI:15378"/>
        <dbReference type="ChEBI" id="CHEBI:43474"/>
        <dbReference type="ChEBI" id="CHEBI:57945"/>
        <dbReference type="ChEBI" id="CHEBI:64074"/>
        <dbReference type="ChEBI" id="CHEBI:456215"/>
        <dbReference type="ChEBI" id="CHEBI:456216"/>
        <dbReference type="EC" id="4.2.1.136"/>
    </reaction>
</comment>
<dbReference type="InterPro" id="IPR030677">
    <property type="entry name" value="Nnr"/>
</dbReference>
<evidence type="ECO:0000256" key="18">
    <source>
        <dbReference type="HAMAP-Rule" id="MF_01966"/>
    </source>
</evidence>
<gene>
    <name evidence="17" type="primary">nnrD</name>
    <name evidence="18" type="synonym">nnrE</name>
    <name evidence="22" type="ORF">D8M04_16290</name>
</gene>
<evidence type="ECO:0000256" key="6">
    <source>
        <dbReference type="ARBA" id="ARBA00022741"/>
    </source>
</evidence>
<feature type="binding site" evidence="18">
    <location>
        <begin position="130"/>
        <end position="136"/>
    </location>
    <ligand>
        <name>(6S)-NADPHX</name>
        <dbReference type="ChEBI" id="CHEBI:64076"/>
    </ligand>
</feature>
<dbReference type="InterPro" id="IPR029056">
    <property type="entry name" value="Ribokinase-like"/>
</dbReference>
<dbReference type="PROSITE" id="PS01050">
    <property type="entry name" value="YJEF_C_2"/>
    <property type="match status" value="1"/>
</dbReference>
<feature type="binding site" evidence="17">
    <location>
        <position position="444"/>
    </location>
    <ligand>
        <name>(6S)-NADPHX</name>
        <dbReference type="ChEBI" id="CHEBI:64076"/>
    </ligand>
</feature>
<dbReference type="GO" id="GO:0052855">
    <property type="term" value="F:ADP-dependent NAD(P)H-hydrate dehydratase activity"/>
    <property type="evidence" value="ECO:0007669"/>
    <property type="project" value="UniProtKB-UniRule"/>
</dbReference>
<dbReference type="HAMAP" id="MF_01965">
    <property type="entry name" value="NADHX_dehydratase"/>
    <property type="match status" value="1"/>
</dbReference>
<evidence type="ECO:0000259" key="21">
    <source>
        <dbReference type="PROSITE" id="PS51385"/>
    </source>
</evidence>
<evidence type="ECO:0000256" key="11">
    <source>
        <dbReference type="ARBA" id="ARBA00023235"/>
    </source>
</evidence>
<comment type="cofactor">
    <cofactor evidence="17">
        <name>Mg(2+)</name>
        <dbReference type="ChEBI" id="CHEBI:18420"/>
    </cofactor>
</comment>
<evidence type="ECO:0000259" key="20">
    <source>
        <dbReference type="PROSITE" id="PS51383"/>
    </source>
</evidence>
<keyword evidence="8 17" id="KW-0521">NADP</keyword>
<evidence type="ECO:0000256" key="14">
    <source>
        <dbReference type="ARBA" id="ARBA00025153"/>
    </source>
</evidence>
<dbReference type="EC" id="4.2.1.136" evidence="19"/>
<feature type="binding site" evidence="17">
    <location>
        <begin position="414"/>
        <end position="418"/>
    </location>
    <ligand>
        <name>AMP</name>
        <dbReference type="ChEBI" id="CHEBI:456215"/>
    </ligand>
</feature>
<evidence type="ECO:0000256" key="16">
    <source>
        <dbReference type="ARBA" id="ARBA00049209"/>
    </source>
</evidence>
<dbReference type="GO" id="GO:0046496">
    <property type="term" value="P:nicotinamide nucleotide metabolic process"/>
    <property type="evidence" value="ECO:0007669"/>
    <property type="project" value="UniProtKB-UniRule"/>
</dbReference>
<dbReference type="CDD" id="cd01171">
    <property type="entry name" value="YXKO-related"/>
    <property type="match status" value="1"/>
</dbReference>
<evidence type="ECO:0000256" key="8">
    <source>
        <dbReference type="ARBA" id="ARBA00022857"/>
    </source>
</evidence>
<dbReference type="EMBL" id="RCHR01000006">
    <property type="protein sequence ID" value="RLL42137.1"/>
    <property type="molecule type" value="Genomic_DNA"/>
</dbReference>
<dbReference type="EC" id="5.1.99.6" evidence="19"/>
<comment type="similarity">
    <text evidence="17">Belongs to the NnrD/CARKD family.</text>
</comment>
<evidence type="ECO:0000256" key="1">
    <source>
        <dbReference type="ARBA" id="ARBA00000013"/>
    </source>
</evidence>
<comment type="catalytic activity">
    <reaction evidence="2 18 19">
        <text>(6R)-NADPHX = (6S)-NADPHX</text>
        <dbReference type="Rhea" id="RHEA:32227"/>
        <dbReference type="ChEBI" id="CHEBI:64076"/>
        <dbReference type="ChEBI" id="CHEBI:64077"/>
        <dbReference type="EC" id="5.1.99.6"/>
    </reaction>
</comment>
<feature type="binding site" evidence="17">
    <location>
        <position position="377"/>
    </location>
    <ligand>
        <name>(6S)-NADPHX</name>
        <dbReference type="ChEBI" id="CHEBI:64076"/>
    </ligand>
</feature>
<dbReference type="NCBIfam" id="TIGR00196">
    <property type="entry name" value="yjeF_cterm"/>
    <property type="match status" value="1"/>
</dbReference>
<evidence type="ECO:0000256" key="3">
    <source>
        <dbReference type="ARBA" id="ARBA00006001"/>
    </source>
</evidence>
<comment type="function">
    <text evidence="17">Catalyzes the dehydration of the S-form of NAD(P)HX at the expense of ADP, which is converted to AMP. Together with NAD(P)HX epimerase, which catalyzes the epimerization of the S- and R-forms, the enzyme allows the repair of both epimers of NAD(P)HX, a damaged form of NAD(P)H that is a result of enzymatic or heat-dependent hydration.</text>
</comment>
<feature type="domain" description="YjeF N-terminal" evidence="21">
    <location>
        <begin position="9"/>
        <end position="216"/>
    </location>
</feature>
<keyword evidence="6 17" id="KW-0547">Nucleotide-binding</keyword>
<dbReference type="PIRSF" id="PIRSF017184">
    <property type="entry name" value="Nnr"/>
    <property type="match status" value="1"/>
</dbReference>
<dbReference type="GO" id="GO:0046872">
    <property type="term" value="F:metal ion binding"/>
    <property type="evidence" value="ECO:0007669"/>
    <property type="project" value="UniProtKB-UniRule"/>
</dbReference>
<comment type="cofactor">
    <cofactor evidence="18 19">
        <name>K(+)</name>
        <dbReference type="ChEBI" id="CHEBI:29103"/>
    </cofactor>
    <text evidence="18 19">Binds 1 potassium ion per subunit.</text>
</comment>
<comment type="caution">
    <text evidence="22">The sequence shown here is derived from an EMBL/GenBank/DDBJ whole genome shotgun (WGS) entry which is preliminary data.</text>
</comment>
<reference evidence="22 23" key="1">
    <citation type="submission" date="2018-10" db="EMBL/GenBank/DDBJ databases">
        <title>Oceanobacillus sp. YLB-02 draft genome.</title>
        <authorList>
            <person name="Yu L."/>
        </authorList>
    </citation>
    <scope>NUCLEOTIDE SEQUENCE [LARGE SCALE GENOMIC DNA]</scope>
    <source>
        <strain evidence="22 23">YLB-02</strain>
    </source>
</reference>
<dbReference type="InterPro" id="IPR000631">
    <property type="entry name" value="CARKD"/>
</dbReference>
<feature type="binding site" evidence="17">
    <location>
        <position position="443"/>
    </location>
    <ligand>
        <name>AMP</name>
        <dbReference type="ChEBI" id="CHEBI:456215"/>
    </ligand>
</feature>
<evidence type="ECO:0000256" key="19">
    <source>
        <dbReference type="PIRNR" id="PIRNR017184"/>
    </source>
</evidence>
<feature type="binding site" evidence="18">
    <location>
        <position position="162"/>
    </location>
    <ligand>
        <name>K(+)</name>
        <dbReference type="ChEBI" id="CHEBI:29103"/>
    </ligand>
</feature>
<evidence type="ECO:0000256" key="13">
    <source>
        <dbReference type="ARBA" id="ARBA00023268"/>
    </source>
</evidence>
<dbReference type="SUPFAM" id="SSF53613">
    <property type="entry name" value="Ribokinase-like"/>
    <property type="match status" value="1"/>
</dbReference>
<dbReference type="Gene3D" id="3.40.1190.20">
    <property type="match status" value="1"/>
</dbReference>
<dbReference type="Pfam" id="PF03853">
    <property type="entry name" value="YjeF_N"/>
    <property type="match status" value="1"/>
</dbReference>
<keyword evidence="13" id="KW-0511">Multifunctional enzyme</keyword>
<dbReference type="PANTHER" id="PTHR12592:SF0">
    <property type="entry name" value="ATP-DEPENDENT (S)-NAD(P)H-HYDRATE DEHYDRATASE"/>
    <property type="match status" value="1"/>
</dbReference>
<dbReference type="Pfam" id="PF01256">
    <property type="entry name" value="Carb_kinase"/>
    <property type="match status" value="1"/>
</dbReference>
<evidence type="ECO:0000256" key="2">
    <source>
        <dbReference type="ARBA" id="ARBA00000909"/>
    </source>
</evidence>
<protein>
    <recommendedName>
        <fullName evidence="19">Bifunctional NAD(P)H-hydrate repair enzyme</fullName>
    </recommendedName>
    <alternativeName>
        <fullName evidence="19">Nicotinamide nucleotide repair protein</fullName>
    </alternativeName>
    <domain>
        <recommendedName>
            <fullName evidence="19">ADP-dependent (S)-NAD(P)H-hydrate dehydratase</fullName>
            <ecNumber evidence="19">4.2.1.136</ecNumber>
        </recommendedName>
        <alternativeName>
            <fullName evidence="19">ADP-dependent NAD(P)HX dehydratase</fullName>
        </alternativeName>
    </domain>
    <domain>
        <recommendedName>
            <fullName evidence="19">NAD(P)H-hydrate epimerase</fullName>
            <ecNumber evidence="19">5.1.99.6</ecNumber>
        </recommendedName>
    </domain>
</protein>
<keyword evidence="23" id="KW-1185">Reference proteome</keyword>
<comment type="similarity">
    <text evidence="18">Belongs to the NnrE/AIBP family.</text>
</comment>
<dbReference type="Gene3D" id="3.40.50.10260">
    <property type="entry name" value="YjeF N-terminal domain"/>
    <property type="match status" value="1"/>
</dbReference>
<dbReference type="GO" id="GO:0005524">
    <property type="term" value="F:ATP binding"/>
    <property type="evidence" value="ECO:0007669"/>
    <property type="project" value="UniProtKB-UniRule"/>
</dbReference>
<dbReference type="PROSITE" id="PS51385">
    <property type="entry name" value="YJEF_N"/>
    <property type="match status" value="1"/>
</dbReference>
<dbReference type="InterPro" id="IPR004443">
    <property type="entry name" value="YjeF_N_dom"/>
</dbReference>
<dbReference type="GO" id="GO:0052856">
    <property type="term" value="F:NAD(P)HX epimerase activity"/>
    <property type="evidence" value="ECO:0007669"/>
    <property type="project" value="UniProtKB-UniRule"/>
</dbReference>
<comment type="catalytic activity">
    <reaction evidence="1 18 19">
        <text>(6R)-NADHX = (6S)-NADHX</text>
        <dbReference type="Rhea" id="RHEA:32215"/>
        <dbReference type="ChEBI" id="CHEBI:64074"/>
        <dbReference type="ChEBI" id="CHEBI:64075"/>
        <dbReference type="EC" id="5.1.99.6"/>
    </reaction>
</comment>
<keyword evidence="9 18" id="KW-0630">Potassium</keyword>
<comment type="similarity">
    <text evidence="3 19">In the N-terminal section; belongs to the NnrE/AIBP family.</text>
</comment>
<keyword evidence="10 17" id="KW-0520">NAD</keyword>
<evidence type="ECO:0000256" key="7">
    <source>
        <dbReference type="ARBA" id="ARBA00022840"/>
    </source>
</evidence>